<dbReference type="InterPro" id="IPR014004">
    <property type="entry name" value="Transpt-assoc_nodulatn_dom_bac"/>
</dbReference>
<evidence type="ECO:0000313" key="3">
    <source>
        <dbReference type="EMBL" id="PXW99453.1"/>
    </source>
</evidence>
<keyword evidence="4" id="KW-1185">Reference proteome</keyword>
<organism evidence="3 4">
    <name type="scientific">Sphaerotilus hippei</name>
    <dbReference type="NCBI Taxonomy" id="744406"/>
    <lineage>
        <taxon>Bacteria</taxon>
        <taxon>Pseudomonadati</taxon>
        <taxon>Pseudomonadota</taxon>
        <taxon>Betaproteobacteria</taxon>
        <taxon>Burkholderiales</taxon>
        <taxon>Sphaerotilaceae</taxon>
        <taxon>Sphaerotilus</taxon>
    </lineage>
</organism>
<dbReference type="AlphaFoldDB" id="A0A318HHB1"/>
<dbReference type="Proteomes" id="UP000247811">
    <property type="component" value="Unassembled WGS sequence"/>
</dbReference>
<name>A0A318HHB1_9BURK</name>
<keyword evidence="1" id="KW-0732">Signal</keyword>
<dbReference type="EMBL" id="QJJS01000001">
    <property type="protein sequence ID" value="PXW99453.1"/>
    <property type="molecule type" value="Genomic_DNA"/>
</dbReference>
<evidence type="ECO:0000259" key="2">
    <source>
        <dbReference type="PROSITE" id="PS50914"/>
    </source>
</evidence>
<protein>
    <submittedName>
        <fullName evidence="3">BON domain-containing protein</fullName>
    </submittedName>
</protein>
<proteinExistence type="predicted"/>
<evidence type="ECO:0000256" key="1">
    <source>
        <dbReference type="SAM" id="SignalP"/>
    </source>
</evidence>
<evidence type="ECO:0000313" key="4">
    <source>
        <dbReference type="Proteomes" id="UP000247811"/>
    </source>
</evidence>
<feature type="domain" description="BON" evidence="2">
    <location>
        <begin position="29"/>
        <end position="98"/>
    </location>
</feature>
<gene>
    <name evidence="3" type="ORF">C7444_101283</name>
</gene>
<accession>A0A318HHB1</accession>
<dbReference type="SMART" id="SM00749">
    <property type="entry name" value="BON"/>
    <property type="match status" value="1"/>
</dbReference>
<dbReference type="Gene3D" id="3.30.1340.30">
    <property type="match status" value="1"/>
</dbReference>
<dbReference type="RefSeq" id="WP_110399021.1">
    <property type="nucleotide sequence ID" value="NZ_QJJS01000001.1"/>
</dbReference>
<dbReference type="OrthoDB" id="870892at2"/>
<comment type="caution">
    <text evidence="3">The sequence shown here is derived from an EMBL/GenBank/DDBJ whole genome shotgun (WGS) entry which is preliminary data.</text>
</comment>
<feature type="signal peptide" evidence="1">
    <location>
        <begin position="1"/>
        <end position="25"/>
    </location>
</feature>
<reference evidence="3 4" key="1">
    <citation type="submission" date="2018-05" db="EMBL/GenBank/DDBJ databases">
        <title>Genomic Encyclopedia of Type Strains, Phase IV (KMG-IV): sequencing the most valuable type-strain genomes for metagenomic binning, comparative biology and taxonomic classification.</title>
        <authorList>
            <person name="Goeker M."/>
        </authorList>
    </citation>
    <scope>NUCLEOTIDE SEQUENCE [LARGE SCALE GENOMIC DNA]</scope>
    <source>
        <strain evidence="3 4">DSM 566</strain>
    </source>
</reference>
<sequence length="103" mass="11292">MNNRRFLPALLALAIVGGVAAPVWADSAQDAQVQQAIQAAIVKTDIHHPADITVQVREGEVRLGGWADDEAQRFRAVQAARHVDGVTNVEFNRVRLWSSRSLP</sequence>
<dbReference type="PROSITE" id="PS50914">
    <property type="entry name" value="BON"/>
    <property type="match status" value="1"/>
</dbReference>
<dbReference type="Pfam" id="PF04972">
    <property type="entry name" value="BON"/>
    <property type="match status" value="1"/>
</dbReference>
<feature type="chain" id="PRO_5016298352" evidence="1">
    <location>
        <begin position="26"/>
        <end position="103"/>
    </location>
</feature>
<dbReference type="InterPro" id="IPR007055">
    <property type="entry name" value="BON_dom"/>
</dbReference>